<dbReference type="InterPro" id="IPR008972">
    <property type="entry name" value="Cupredoxin"/>
</dbReference>
<dbReference type="GO" id="GO:0005507">
    <property type="term" value="F:copper ion binding"/>
    <property type="evidence" value="ECO:0007669"/>
    <property type="project" value="InterPro"/>
</dbReference>
<comment type="similarity">
    <text evidence="1">Belongs to the multicopper oxidase family.</text>
</comment>
<dbReference type="GO" id="GO:0016491">
    <property type="term" value="F:oxidoreductase activity"/>
    <property type="evidence" value="ECO:0007669"/>
    <property type="project" value="UniProtKB-KW"/>
</dbReference>
<dbReference type="PANTHER" id="PTHR11709">
    <property type="entry name" value="MULTI-COPPER OXIDASE"/>
    <property type="match status" value="1"/>
</dbReference>
<keyword evidence="7" id="KW-1185">Reference proteome</keyword>
<dbReference type="InterPro" id="IPR011706">
    <property type="entry name" value="Cu-oxidase_C"/>
</dbReference>
<gene>
    <name evidence="6" type="ORF">AMTR_s00064p00152580</name>
</gene>
<evidence type="ECO:0000259" key="5">
    <source>
        <dbReference type="Pfam" id="PF07731"/>
    </source>
</evidence>
<dbReference type="Pfam" id="PF07731">
    <property type="entry name" value="Cu-oxidase_2"/>
    <property type="match status" value="1"/>
</dbReference>
<dbReference type="Gramene" id="ERN19803">
    <property type="protein sequence ID" value="ERN19803"/>
    <property type="gene ID" value="AMTR_s00064p00152580"/>
</dbReference>
<proteinExistence type="inferred from homology"/>
<dbReference type="eggNOG" id="KOG1263">
    <property type="taxonomic scope" value="Eukaryota"/>
</dbReference>
<evidence type="ECO:0000256" key="3">
    <source>
        <dbReference type="ARBA" id="ARBA00023002"/>
    </source>
</evidence>
<evidence type="ECO:0000256" key="1">
    <source>
        <dbReference type="ARBA" id="ARBA00010609"/>
    </source>
</evidence>
<keyword evidence="4" id="KW-0186">Copper</keyword>
<keyword evidence="2" id="KW-0479">Metal-binding</keyword>
<dbReference type="Proteomes" id="UP000017836">
    <property type="component" value="Unassembled WGS sequence"/>
</dbReference>
<dbReference type="SUPFAM" id="SSF49503">
    <property type="entry name" value="Cupredoxins"/>
    <property type="match status" value="1"/>
</dbReference>
<dbReference type="HOGENOM" id="CLU_1752188_0_0_1"/>
<dbReference type="Gene3D" id="2.60.40.420">
    <property type="entry name" value="Cupredoxins - blue copper proteins"/>
    <property type="match status" value="1"/>
</dbReference>
<evidence type="ECO:0000313" key="7">
    <source>
        <dbReference type="Proteomes" id="UP000017836"/>
    </source>
</evidence>
<sequence length="149" mass="16661">MPPGLAILHYQRNPSSLLPRSAPPTPLKWIDTAAPLPSLARSLPIPSGTPRLQHRRIVLNTQNKINGYTKWAINNPPQNPNTTTGEAVYRLKLGSTVDVILQKANVLEEGTSEVHLWHLHGHDFWVLGFKDGHFNWQRDASTFNLKGPP</sequence>
<evidence type="ECO:0000256" key="2">
    <source>
        <dbReference type="ARBA" id="ARBA00022723"/>
    </source>
</evidence>
<accession>U5DH76</accession>
<dbReference type="AlphaFoldDB" id="U5DH76"/>
<protein>
    <recommendedName>
        <fullName evidence="5">Plastocyanin-like domain-containing protein</fullName>
    </recommendedName>
</protein>
<evidence type="ECO:0000313" key="6">
    <source>
        <dbReference type="EMBL" id="ERN19803.1"/>
    </source>
</evidence>
<dbReference type="PANTHER" id="PTHR11709:SF394">
    <property type="entry name" value="FI03373P-RELATED"/>
    <property type="match status" value="1"/>
</dbReference>
<reference evidence="7" key="1">
    <citation type="journal article" date="2013" name="Science">
        <title>The Amborella genome and the evolution of flowering plants.</title>
        <authorList>
            <consortium name="Amborella Genome Project"/>
        </authorList>
    </citation>
    <scope>NUCLEOTIDE SEQUENCE [LARGE SCALE GENOMIC DNA]</scope>
</reference>
<keyword evidence="3" id="KW-0560">Oxidoreductase</keyword>
<dbReference type="EMBL" id="KI392064">
    <property type="protein sequence ID" value="ERN19803.1"/>
    <property type="molecule type" value="Genomic_DNA"/>
</dbReference>
<name>U5DH76_AMBTC</name>
<dbReference type="InterPro" id="IPR045087">
    <property type="entry name" value="Cu-oxidase_fam"/>
</dbReference>
<organism evidence="6 7">
    <name type="scientific">Amborella trichopoda</name>
    <dbReference type="NCBI Taxonomy" id="13333"/>
    <lineage>
        <taxon>Eukaryota</taxon>
        <taxon>Viridiplantae</taxon>
        <taxon>Streptophyta</taxon>
        <taxon>Embryophyta</taxon>
        <taxon>Tracheophyta</taxon>
        <taxon>Spermatophyta</taxon>
        <taxon>Magnoliopsida</taxon>
        <taxon>Amborellales</taxon>
        <taxon>Amborellaceae</taxon>
        <taxon>Amborella</taxon>
    </lineage>
</organism>
<evidence type="ECO:0000256" key="4">
    <source>
        <dbReference type="ARBA" id="ARBA00023008"/>
    </source>
</evidence>
<feature type="domain" description="Plastocyanin-like" evidence="5">
    <location>
        <begin position="69"/>
        <end position="148"/>
    </location>
</feature>